<protein>
    <submittedName>
        <fullName evidence="2">Uncharacterized protein</fullName>
    </submittedName>
</protein>
<comment type="caution">
    <text evidence="2">The sequence shown here is derived from an EMBL/GenBank/DDBJ whole genome shotgun (WGS) entry which is preliminary data.</text>
</comment>
<evidence type="ECO:0000256" key="1">
    <source>
        <dbReference type="SAM" id="MobiDB-lite"/>
    </source>
</evidence>
<feature type="region of interest" description="Disordered" evidence="1">
    <location>
        <begin position="133"/>
        <end position="165"/>
    </location>
</feature>
<accession>A0A9N9Q8L8</accession>
<feature type="compositionally biased region" description="Low complexity" evidence="1">
    <location>
        <begin position="139"/>
        <end position="148"/>
    </location>
</feature>
<reference evidence="2" key="1">
    <citation type="submission" date="2021-07" db="EMBL/GenBank/DDBJ databases">
        <authorList>
            <person name="Durling M."/>
        </authorList>
    </citation>
    <scope>NUCLEOTIDE SEQUENCE</scope>
</reference>
<sequence>MTVAAYLPQFEKTMFEAGAGSWPDDAKITTLVGGLNKYTRQRIDGQLSLPTDYDGFTRMLQTLGNQFGPSYSNGNGNGNSNGSGYNNAMEWEPVKTAAARTAPAISREQRQKWRDNGKCVRCGSGEHWVGSCKYKPTRSRSSSFSSMSSDDDDNNGKLRISASTY</sequence>
<dbReference type="EMBL" id="CAJVRM010000747">
    <property type="protein sequence ID" value="CAG8984015.1"/>
    <property type="molecule type" value="Genomic_DNA"/>
</dbReference>
<gene>
    <name evidence="2" type="ORF">HYALB_00009025</name>
</gene>
<proteinExistence type="predicted"/>
<evidence type="ECO:0000313" key="3">
    <source>
        <dbReference type="Proteomes" id="UP000701801"/>
    </source>
</evidence>
<organism evidence="2 3">
    <name type="scientific">Hymenoscyphus albidus</name>
    <dbReference type="NCBI Taxonomy" id="595503"/>
    <lineage>
        <taxon>Eukaryota</taxon>
        <taxon>Fungi</taxon>
        <taxon>Dikarya</taxon>
        <taxon>Ascomycota</taxon>
        <taxon>Pezizomycotina</taxon>
        <taxon>Leotiomycetes</taxon>
        <taxon>Helotiales</taxon>
        <taxon>Helotiaceae</taxon>
        <taxon>Hymenoscyphus</taxon>
    </lineage>
</organism>
<name>A0A9N9Q8L8_9HELO</name>
<dbReference type="OrthoDB" id="4501855at2759"/>
<keyword evidence="3" id="KW-1185">Reference proteome</keyword>
<dbReference type="AlphaFoldDB" id="A0A9N9Q8L8"/>
<dbReference type="Proteomes" id="UP000701801">
    <property type="component" value="Unassembled WGS sequence"/>
</dbReference>
<evidence type="ECO:0000313" key="2">
    <source>
        <dbReference type="EMBL" id="CAG8984015.1"/>
    </source>
</evidence>